<name>X0TGA4_9ZZZZ</name>
<dbReference type="AlphaFoldDB" id="X0TGA4"/>
<proteinExistence type="predicted"/>
<accession>X0TGA4</accession>
<reference evidence="1" key="1">
    <citation type="journal article" date="2014" name="Front. Microbiol.">
        <title>High frequency of phylogenetically diverse reductive dehalogenase-homologous genes in deep subseafloor sedimentary metagenomes.</title>
        <authorList>
            <person name="Kawai M."/>
            <person name="Futagami T."/>
            <person name="Toyoda A."/>
            <person name="Takaki Y."/>
            <person name="Nishi S."/>
            <person name="Hori S."/>
            <person name="Arai W."/>
            <person name="Tsubouchi T."/>
            <person name="Morono Y."/>
            <person name="Uchiyama I."/>
            <person name="Ito T."/>
            <person name="Fujiyama A."/>
            <person name="Inagaki F."/>
            <person name="Takami H."/>
        </authorList>
    </citation>
    <scope>NUCLEOTIDE SEQUENCE</scope>
    <source>
        <strain evidence="1">Expedition CK06-06</strain>
    </source>
</reference>
<organism evidence="1">
    <name type="scientific">marine sediment metagenome</name>
    <dbReference type="NCBI Taxonomy" id="412755"/>
    <lineage>
        <taxon>unclassified sequences</taxon>
        <taxon>metagenomes</taxon>
        <taxon>ecological metagenomes</taxon>
    </lineage>
</organism>
<comment type="caution">
    <text evidence="1">The sequence shown here is derived from an EMBL/GenBank/DDBJ whole genome shotgun (WGS) entry which is preliminary data.</text>
</comment>
<evidence type="ECO:0000313" key="1">
    <source>
        <dbReference type="EMBL" id="GAF92244.1"/>
    </source>
</evidence>
<dbReference type="EMBL" id="BARS01011650">
    <property type="protein sequence ID" value="GAF92244.1"/>
    <property type="molecule type" value="Genomic_DNA"/>
</dbReference>
<sequence length="87" mass="9825">MGKSIVYWLMPENMTLETLKFPDGTPREFLQILLDNGAAFSNSFRMPGTRALQGWQIVNMTFNKPANKHAVYVALKAAAAIHNWTLE</sequence>
<feature type="non-terminal residue" evidence="1">
    <location>
        <position position="87"/>
    </location>
</feature>
<gene>
    <name evidence="1" type="ORF">S01H1_21110</name>
</gene>
<protein>
    <submittedName>
        <fullName evidence="1">Uncharacterized protein</fullName>
    </submittedName>
</protein>